<evidence type="ECO:0000256" key="17">
    <source>
        <dbReference type="ARBA" id="ARBA00023242"/>
    </source>
</evidence>
<dbReference type="WormBase" id="C49H3.5a">
    <property type="protein sequence ID" value="CE27872"/>
    <property type="gene ID" value="WBGene00003827"/>
    <property type="gene designation" value="ntl-4"/>
</dbReference>
<evidence type="ECO:0000259" key="29">
    <source>
        <dbReference type="PROSITE" id="PS50102"/>
    </source>
</evidence>
<gene>
    <name evidence="30 32" type="primary">ntl-4</name>
    <name evidence="32" type="ORF">C49H3.5</name>
    <name evidence="30" type="ORF">CELE_C49H3.5</name>
</gene>
<comment type="catalytic activity">
    <reaction evidence="1">
        <text>S-ubiquitinyl-[E2 ubiquitin-conjugating enzyme]-L-cysteine + [acceptor protein]-L-lysine = [E2 ubiquitin-conjugating enzyme]-L-cysteine + N(6)-ubiquitinyl-[acceptor protein]-L-lysine.</text>
        <dbReference type="EC" id="2.3.2.27"/>
    </reaction>
</comment>
<feature type="region of interest" description="Disordered" evidence="27">
    <location>
        <begin position="776"/>
        <end position="796"/>
    </location>
</feature>
<dbReference type="InterPro" id="IPR000504">
    <property type="entry name" value="RRM_dom"/>
</dbReference>
<evidence type="ECO:0000256" key="16">
    <source>
        <dbReference type="ARBA" id="ARBA00023054"/>
    </source>
</evidence>
<sequence length="796" mass="90176">MSTCSDESCDKECPLCMETLELDDINFYPCKCEYQICRFCWHRIRTDENGLCPACRQPYPEDPVNFKPMTTDDVRKHKDEQRLKKQAEKLKLSDARQYLCNYRVLQKNLVYVVGLSPRVADPEILKKNEYFGRYGKIQKIVTSATPSLPAPHLPPSHTAYVTYKRVDDALRAIQGVHNSMLDGRLVKASLGTTKYCSSFLNSRKCFKPVGECMYLHENAEAEISFTKDDMHLGKHTEYEKRLIESMNSRPPPPQSTLASQLDKILAPTSNSPRRYLEDDSDTVDDVERTGSAIHMCADDPDDDDADSTNTSNSIDDPAPSNPADETVNSRRSNQTARERQWSERDEISVAPSNTPPTDPEGNENEFEEDIHRNDVSDLMSKLDVNDDRLARTSFSENDYLGIPAPAKHQEAPAPLMQWEALLGLSSPSAQSTIVEPSSLFPTFKMDSGFNSQSLFGTHTSSTPSFRREASPPPGLARFNSDDDLGFDPFTESSKGLSALLQEEQEQIPPHNSASNHTLDVLKQLFGQLPEQRQSTQQHPQHLQSSHQQHPLQQNQDQHHSFLHQLHAQQQHQQQQFAADMNRQQDYMYSRLMSQQQQQSQQQRQFDSTPGFSHPFGSMQQQQQSSQQQQHQSQSSQSSSLLQDLFNRQQQQHQAQQQAQQHQQQQMYAGINSYMYNDMLMPRVPFGMAPPPGLGGPSTNRSSTTQQAPPHMTQQSQQQQQQQQSSMGLFGMGGHQSMMQDHQSQQPQSAQDAFKALLPNVNVRFMDDNSMSRWSHENSLRSSAVPPPPGFSSVMNR</sequence>
<feature type="domain" description="RING-type" evidence="28">
    <location>
        <begin position="13"/>
        <end position="56"/>
    </location>
</feature>
<dbReference type="AGR" id="WB:WBGene00003827"/>
<feature type="region of interest" description="Disordered" evidence="27">
    <location>
        <begin position="529"/>
        <end position="558"/>
    </location>
</feature>
<evidence type="ECO:0000259" key="28">
    <source>
        <dbReference type="PROSITE" id="PS50089"/>
    </source>
</evidence>
<keyword evidence="10" id="KW-0479">Metal-binding</keyword>
<dbReference type="InterPro" id="IPR013083">
    <property type="entry name" value="Znf_RING/FYVE/PHD"/>
</dbReference>
<dbReference type="SMR" id="Q9GYQ9"/>
<feature type="compositionally biased region" description="Low complexity" evidence="27">
    <location>
        <begin position="307"/>
        <end position="317"/>
    </location>
</feature>
<evidence type="ECO:0000256" key="14">
    <source>
        <dbReference type="ARBA" id="ARBA00022843"/>
    </source>
</evidence>
<feature type="compositionally biased region" description="Low complexity" evidence="27">
    <location>
        <begin position="713"/>
        <end position="725"/>
    </location>
</feature>
<protein>
    <recommendedName>
        <fullName evidence="20">CCR4-NOT transcription complex subunit 4</fullName>
        <ecNumber evidence="5">2.3.2.27</ecNumber>
    </recommendedName>
    <alternativeName>
        <fullName evidence="23">CCR4-associated factor 4</fullName>
    </alternativeName>
    <alternativeName>
        <fullName evidence="24">E3 ubiquitin-protein ligase CNOT4</fullName>
    </alternativeName>
    <alternativeName>
        <fullName evidence="21">Potential transcriptional repressor NOT4Hp</fullName>
    </alternativeName>
    <alternativeName>
        <fullName evidence="22">RING-type E3 ubiquitin transferase CNOT4</fullName>
    </alternativeName>
</protein>
<keyword evidence="11 25" id="KW-0863">Zinc-finger</keyword>
<comment type="function">
    <text evidence="18">Has E3 ubiquitin ligase activity, promoting ubiquitination and degradation of target proteins. Involved in activation of the JAK/STAT pathway. Catalyzes ubiquitination of methylated RBM15. Plays a role in quality control of translation of mitochondrial outer membrane-localized mRNA. As part of the PINK1-regulated signaling, upon mitochondria damage, ubiquitinates ABCE1 and thereby recruits autophagy receptors to the mitochondrial outer membrane to initiate mitophagy.</text>
</comment>
<dbReference type="HOGENOM" id="CLU_356116_0_0_1"/>
<feature type="domain" description="RRM" evidence="29">
    <location>
        <begin position="108"/>
        <end position="193"/>
    </location>
</feature>
<keyword evidence="9" id="KW-0808">Transferase</keyword>
<comment type="subunit">
    <text evidence="19">Interacts with CNOT1 via its C-terminus but does not stably associate with the CCR4-NOT complex. Interacts (via RING domain) with UBE2D2. Interacts with ABCE1, PINK1 and PELO.</text>
</comment>
<dbReference type="GO" id="GO:0005829">
    <property type="term" value="C:cytosol"/>
    <property type="evidence" value="ECO:0007669"/>
    <property type="project" value="UniProtKB-ARBA"/>
</dbReference>
<evidence type="ECO:0000256" key="10">
    <source>
        <dbReference type="ARBA" id="ARBA00022723"/>
    </source>
</evidence>
<dbReference type="Proteomes" id="UP000001940">
    <property type="component" value="Chromosome IV"/>
</dbReference>
<feature type="region of interest" description="Disordered" evidence="27">
    <location>
        <begin position="456"/>
        <end position="491"/>
    </location>
</feature>
<evidence type="ECO:0000256" key="8">
    <source>
        <dbReference type="ARBA" id="ARBA00022553"/>
    </source>
</evidence>
<dbReference type="SUPFAM" id="SSF57850">
    <property type="entry name" value="RING/U-box"/>
    <property type="match status" value="1"/>
</dbReference>
<organism evidence="30 31">
    <name type="scientific">Caenorhabditis elegans</name>
    <dbReference type="NCBI Taxonomy" id="6239"/>
    <lineage>
        <taxon>Eukaryota</taxon>
        <taxon>Metazoa</taxon>
        <taxon>Ecdysozoa</taxon>
        <taxon>Nematoda</taxon>
        <taxon>Chromadorea</taxon>
        <taxon>Rhabditida</taxon>
        <taxon>Rhabditina</taxon>
        <taxon>Rhabditomorpha</taxon>
        <taxon>Rhabditoidea</taxon>
        <taxon>Rhabditidae</taxon>
        <taxon>Peloderinae</taxon>
        <taxon>Caenorhabditis</taxon>
    </lineage>
</organism>
<keyword evidence="12" id="KW-0833">Ubl conjugation pathway</keyword>
<dbReference type="InterPro" id="IPR039515">
    <property type="entry name" value="NOT4_mRING-HC-C4C4"/>
</dbReference>
<keyword evidence="14" id="KW-0832">Ubl conjugation</keyword>
<dbReference type="InterPro" id="IPR001841">
    <property type="entry name" value="Znf_RING"/>
</dbReference>
<evidence type="ECO:0000256" key="2">
    <source>
        <dbReference type="ARBA" id="ARBA00004123"/>
    </source>
</evidence>
<keyword evidence="6" id="KW-0488">Methylation</keyword>
<dbReference type="GO" id="GO:0008270">
    <property type="term" value="F:zinc ion binding"/>
    <property type="evidence" value="ECO:0007669"/>
    <property type="project" value="UniProtKB-KW"/>
</dbReference>
<evidence type="ECO:0000256" key="25">
    <source>
        <dbReference type="PROSITE-ProRule" id="PRU00175"/>
    </source>
</evidence>
<dbReference type="PaxDb" id="6239-C49H3.5a"/>
<name>Q9GYQ9_CAEEL</name>
<dbReference type="Pfam" id="PF00076">
    <property type="entry name" value="RRM_1"/>
    <property type="match status" value="1"/>
</dbReference>
<evidence type="ECO:0000256" key="20">
    <source>
        <dbReference type="ARBA" id="ARBA00071435"/>
    </source>
</evidence>
<evidence type="ECO:0000256" key="11">
    <source>
        <dbReference type="ARBA" id="ARBA00022771"/>
    </source>
</evidence>
<dbReference type="SMART" id="SM00361">
    <property type="entry name" value="RRM_1"/>
    <property type="match status" value="1"/>
</dbReference>
<evidence type="ECO:0000256" key="3">
    <source>
        <dbReference type="ARBA" id="ARBA00004496"/>
    </source>
</evidence>
<feature type="compositionally biased region" description="Low complexity" evidence="27">
    <location>
        <begin position="734"/>
        <end position="749"/>
    </location>
</feature>
<dbReference type="AlphaFoldDB" id="Q9GYQ9"/>
<dbReference type="RefSeq" id="NP_741453.1">
    <property type="nucleotide sequence ID" value="NM_171388.7"/>
</dbReference>
<dbReference type="GeneID" id="177580"/>
<keyword evidence="8" id="KW-0597">Phosphoprotein</keyword>
<comment type="subcellular location">
    <subcellularLocation>
        <location evidence="3">Cytoplasm</location>
    </subcellularLocation>
    <subcellularLocation>
        <location evidence="2">Nucleus</location>
    </subcellularLocation>
</comment>
<evidence type="ECO:0000256" key="6">
    <source>
        <dbReference type="ARBA" id="ARBA00022481"/>
    </source>
</evidence>
<dbReference type="PROSITE" id="PS50102">
    <property type="entry name" value="RRM"/>
    <property type="match status" value="1"/>
</dbReference>
<dbReference type="InterPro" id="IPR012677">
    <property type="entry name" value="Nucleotide-bd_a/b_plait_sf"/>
</dbReference>
<dbReference type="ExpressionAtlas" id="Q9GYQ9">
    <property type="expression patterns" value="baseline and differential"/>
</dbReference>
<dbReference type="PANTHER" id="PTHR12603">
    <property type="entry name" value="CCR4-NOT TRANSCRIPTION COMPLEX RELATED"/>
    <property type="match status" value="1"/>
</dbReference>
<dbReference type="InterPro" id="IPR039780">
    <property type="entry name" value="Mot2"/>
</dbReference>
<evidence type="ECO:0000256" key="4">
    <source>
        <dbReference type="ARBA" id="ARBA00004906"/>
    </source>
</evidence>
<dbReference type="FunFam" id="3.30.40.10:FF:000006">
    <property type="entry name" value="CCR4-NOT transcription complex subunit 4"/>
    <property type="match status" value="1"/>
</dbReference>
<dbReference type="InterPro" id="IPR003954">
    <property type="entry name" value="RRM_euk-type"/>
</dbReference>
<evidence type="ECO:0000256" key="22">
    <source>
        <dbReference type="ARBA" id="ARBA00077837"/>
    </source>
</evidence>
<feature type="region of interest" description="Disordered" evidence="27">
    <location>
        <begin position="293"/>
        <end position="365"/>
    </location>
</feature>
<evidence type="ECO:0000256" key="27">
    <source>
        <dbReference type="SAM" id="MobiDB-lite"/>
    </source>
</evidence>
<feature type="region of interest" description="Disordered" evidence="27">
    <location>
        <begin position="591"/>
        <end position="640"/>
    </location>
</feature>
<evidence type="ECO:0000256" key="23">
    <source>
        <dbReference type="ARBA" id="ARBA00083547"/>
    </source>
</evidence>
<dbReference type="PeptideAtlas" id="Q9GYQ9"/>
<evidence type="ECO:0000256" key="13">
    <source>
        <dbReference type="ARBA" id="ARBA00022833"/>
    </source>
</evidence>
<evidence type="ECO:0000256" key="19">
    <source>
        <dbReference type="ARBA" id="ARBA00062432"/>
    </source>
</evidence>
<dbReference type="PROSITE" id="PS50089">
    <property type="entry name" value="ZF_RING_2"/>
    <property type="match status" value="1"/>
</dbReference>
<accession>Q9GYQ9</accession>
<dbReference type="GO" id="GO:0003723">
    <property type="term" value="F:RNA binding"/>
    <property type="evidence" value="ECO:0007669"/>
    <property type="project" value="UniProtKB-UniRule"/>
</dbReference>
<dbReference type="eggNOG" id="KOG2068">
    <property type="taxonomic scope" value="Eukaryota"/>
</dbReference>
<dbReference type="OrthoDB" id="1923159at2759"/>
<dbReference type="GO" id="GO:0005634">
    <property type="term" value="C:nucleus"/>
    <property type="evidence" value="ECO:0007669"/>
    <property type="project" value="UniProtKB-SubCell"/>
</dbReference>
<dbReference type="EC" id="2.3.2.27" evidence="5"/>
<evidence type="ECO:0000256" key="26">
    <source>
        <dbReference type="PROSITE-ProRule" id="PRU00176"/>
    </source>
</evidence>
<feature type="compositionally biased region" description="Low complexity" evidence="27">
    <location>
        <begin position="619"/>
        <end position="640"/>
    </location>
</feature>
<dbReference type="PhylomeDB" id="Q9GYQ9"/>
<dbReference type="DIP" id="DIP-27225N"/>
<keyword evidence="15 26" id="KW-0694">RNA-binding</keyword>
<dbReference type="IntAct" id="Q9GYQ9">
    <property type="interactions" value="3"/>
</dbReference>
<dbReference type="CTD" id="177580"/>
<comment type="interaction">
    <interactant intactId="EBI-317604">
        <id>Q9GYQ9</id>
    </interactant>
    <interactant intactId="EBI-320790">
        <id>Q94420</id>
        <label>mel-26</label>
    </interactant>
    <organismsDiffer>false</organismsDiffer>
    <experiments>3</experiments>
</comment>
<evidence type="ECO:0000313" key="30">
    <source>
        <dbReference type="EMBL" id="CCD67705.1"/>
    </source>
</evidence>
<evidence type="ECO:0000256" key="24">
    <source>
        <dbReference type="ARBA" id="ARBA00083942"/>
    </source>
</evidence>
<evidence type="ECO:0000256" key="15">
    <source>
        <dbReference type="ARBA" id="ARBA00022884"/>
    </source>
</evidence>
<dbReference type="InterPro" id="IPR035979">
    <property type="entry name" value="RBD_domain_sf"/>
</dbReference>
<keyword evidence="7" id="KW-0963">Cytoplasm</keyword>
<dbReference type="CDD" id="cd12438">
    <property type="entry name" value="RRM_CNOT4"/>
    <property type="match status" value="1"/>
</dbReference>
<dbReference type="EMBL" id="BX284604">
    <property type="protein sequence ID" value="CCD67705.1"/>
    <property type="molecule type" value="Genomic_DNA"/>
</dbReference>
<reference evidence="30 31" key="1">
    <citation type="journal article" date="1998" name="Science">
        <title>Genome sequence of the nematode C. elegans: a platform for investigating biology.</title>
        <authorList>
            <consortium name="The C. elegans sequencing consortium"/>
            <person name="Sulson J.E."/>
            <person name="Waterston R."/>
        </authorList>
    </citation>
    <scope>NUCLEOTIDE SEQUENCE [LARGE SCALE GENOMIC DNA]</scope>
    <source>
        <strain evidence="30 31">Bristol N2</strain>
    </source>
</reference>
<feature type="compositionally biased region" description="Basic and acidic residues" evidence="27">
    <location>
        <begin position="336"/>
        <end position="347"/>
    </location>
</feature>
<dbReference type="InterPro" id="IPR034261">
    <property type="entry name" value="CNOT4_RRM"/>
</dbReference>
<keyword evidence="31" id="KW-1185">Reference proteome</keyword>
<evidence type="ECO:0000256" key="9">
    <source>
        <dbReference type="ARBA" id="ARBA00022679"/>
    </source>
</evidence>
<evidence type="ECO:0000256" key="1">
    <source>
        <dbReference type="ARBA" id="ARBA00000900"/>
    </source>
</evidence>
<dbReference type="Gene3D" id="3.30.40.10">
    <property type="entry name" value="Zinc/RING finger domain, C3HC4 (zinc finger)"/>
    <property type="match status" value="1"/>
</dbReference>
<evidence type="ECO:0000256" key="18">
    <source>
        <dbReference type="ARBA" id="ARBA00057081"/>
    </source>
</evidence>
<dbReference type="FunFam" id="3.30.70.330:FF:000044">
    <property type="entry name" value="Putative ccr4-not transcription complex subunit 4"/>
    <property type="match status" value="1"/>
</dbReference>
<proteinExistence type="evidence at protein level"/>
<evidence type="ECO:0000256" key="21">
    <source>
        <dbReference type="ARBA" id="ARBA00075062"/>
    </source>
</evidence>
<dbReference type="GO" id="GO:0030014">
    <property type="term" value="C:CCR4-NOT complex"/>
    <property type="evidence" value="ECO:0007669"/>
    <property type="project" value="InterPro"/>
</dbReference>
<dbReference type="CDD" id="cd16618">
    <property type="entry name" value="mRING-HC-C4C4_CNOT4"/>
    <property type="match status" value="1"/>
</dbReference>
<feature type="compositionally biased region" description="Low complexity" evidence="27">
    <location>
        <begin position="593"/>
        <end position="604"/>
    </location>
</feature>
<comment type="pathway">
    <text evidence="4">Protein modification; protein ubiquitination.</text>
</comment>
<keyword evidence="33" id="KW-1267">Proteomics identification</keyword>
<keyword evidence="16" id="KW-0175">Coiled coil</keyword>
<dbReference type="Bgee" id="WBGene00003827">
    <property type="expression patterns" value="Expressed in pharyngeal muscle cell (C elegans) and 4 other cell types or tissues"/>
</dbReference>
<keyword evidence="13" id="KW-0862">Zinc</keyword>
<feature type="compositionally biased region" description="Polar residues" evidence="27">
    <location>
        <begin position="696"/>
        <end position="707"/>
    </location>
</feature>
<evidence type="ECO:0000256" key="12">
    <source>
        <dbReference type="ARBA" id="ARBA00022786"/>
    </source>
</evidence>
<dbReference type="Gene3D" id="3.30.70.330">
    <property type="match status" value="1"/>
</dbReference>
<dbReference type="PANTHER" id="PTHR12603:SF0">
    <property type="entry name" value="CCR4-NOT TRANSCRIPTION COMPLEX SUBUNIT 4"/>
    <property type="match status" value="1"/>
</dbReference>
<dbReference type="SUPFAM" id="SSF54928">
    <property type="entry name" value="RNA-binding domain, RBD"/>
    <property type="match status" value="1"/>
</dbReference>
<keyword evidence="17" id="KW-0539">Nucleus</keyword>
<dbReference type="UCSC" id="C49H3.5a">
    <property type="organism name" value="c. elegans"/>
</dbReference>
<dbReference type="GO" id="GO:0061630">
    <property type="term" value="F:ubiquitin protein ligase activity"/>
    <property type="evidence" value="ECO:0007669"/>
    <property type="project" value="UniProtKB-EC"/>
</dbReference>
<evidence type="ECO:0000256" key="5">
    <source>
        <dbReference type="ARBA" id="ARBA00012483"/>
    </source>
</evidence>
<evidence type="ECO:0007829" key="33">
    <source>
        <dbReference type="PeptideAtlas" id="Q9GYQ9"/>
    </source>
</evidence>
<feature type="region of interest" description="Disordered" evidence="27">
    <location>
        <begin position="685"/>
        <end position="749"/>
    </location>
</feature>
<feature type="compositionally biased region" description="Low complexity" evidence="27">
    <location>
        <begin position="531"/>
        <end position="555"/>
    </location>
</feature>
<evidence type="ECO:0000313" key="32">
    <source>
        <dbReference type="WormBase" id="C49H3.5a"/>
    </source>
</evidence>
<evidence type="ECO:0000313" key="31">
    <source>
        <dbReference type="Proteomes" id="UP000001940"/>
    </source>
</evidence>
<evidence type="ECO:0000256" key="7">
    <source>
        <dbReference type="ARBA" id="ARBA00022490"/>
    </source>
</evidence>
<dbReference type="Pfam" id="PF14570">
    <property type="entry name" value="zf-RING_4"/>
    <property type="match status" value="1"/>
</dbReference>